<evidence type="ECO:0000256" key="6">
    <source>
        <dbReference type="ARBA" id="ARBA00022842"/>
    </source>
</evidence>
<feature type="binding site" evidence="11">
    <location>
        <position position="123"/>
    </location>
    <ligand>
        <name>FMN</name>
        <dbReference type="ChEBI" id="CHEBI:58210"/>
    </ligand>
</feature>
<dbReference type="HAMAP" id="MF_00354">
    <property type="entry name" value="Idi_2"/>
    <property type="match status" value="1"/>
</dbReference>
<dbReference type="PATRIC" id="fig|1423820.4.peg.1110"/>
<keyword evidence="6 11" id="KW-0460">Magnesium</keyword>
<feature type="binding site" evidence="11">
    <location>
        <position position="214"/>
    </location>
    <ligand>
        <name>FMN</name>
        <dbReference type="ChEBI" id="CHEBI:58210"/>
    </ligand>
</feature>
<protein>
    <recommendedName>
        <fullName evidence="11">Isopentenyl-diphosphate delta-isomerase</fullName>
        <shortName evidence="11">IPP isomerase</shortName>
        <ecNumber evidence="11">5.3.3.2</ecNumber>
    </recommendedName>
    <alternativeName>
        <fullName evidence="11">Isopentenyl diphosphate:dimethylallyl diphosphate isomerase</fullName>
    </alternativeName>
    <alternativeName>
        <fullName evidence="11">Isopentenyl pyrophosphate isomerase</fullName>
    </alternativeName>
    <alternativeName>
        <fullName evidence="11">Type 2 isopentenyl diphosphate isomerase</fullName>
        <shortName evidence="11">IDI-2</shortName>
    </alternativeName>
</protein>
<comment type="subcellular location">
    <subcellularLocation>
        <location evidence="11">Cytoplasm</location>
    </subcellularLocation>
</comment>
<evidence type="ECO:0000256" key="2">
    <source>
        <dbReference type="ARBA" id="ARBA00022490"/>
    </source>
</evidence>
<evidence type="ECO:0000256" key="1">
    <source>
        <dbReference type="ARBA" id="ARBA00001917"/>
    </source>
</evidence>
<dbReference type="EMBL" id="AYYZ01000029">
    <property type="protein sequence ID" value="KRM51892.1"/>
    <property type="molecule type" value="Genomic_DNA"/>
</dbReference>
<keyword evidence="8 11" id="KW-0414">Isoprene biosynthesis</keyword>
<keyword evidence="4 11" id="KW-0288">FMN</keyword>
<evidence type="ECO:0000256" key="8">
    <source>
        <dbReference type="ARBA" id="ARBA00023229"/>
    </source>
</evidence>
<feature type="binding site" evidence="11">
    <location>
        <position position="184"/>
    </location>
    <ligand>
        <name>FMN</name>
        <dbReference type="ChEBI" id="CHEBI:58210"/>
    </ligand>
</feature>
<organism evidence="13 14">
    <name type="scientific">Ligilactobacillus araffinosus DSM 20653</name>
    <dbReference type="NCBI Taxonomy" id="1423820"/>
    <lineage>
        <taxon>Bacteria</taxon>
        <taxon>Bacillati</taxon>
        <taxon>Bacillota</taxon>
        <taxon>Bacilli</taxon>
        <taxon>Lactobacillales</taxon>
        <taxon>Lactobacillaceae</taxon>
        <taxon>Ligilactobacillus</taxon>
    </lineage>
</organism>
<keyword evidence="5 11" id="KW-0479">Metal-binding</keyword>
<comment type="catalytic activity">
    <reaction evidence="11">
        <text>isopentenyl diphosphate = dimethylallyl diphosphate</text>
        <dbReference type="Rhea" id="RHEA:23284"/>
        <dbReference type="ChEBI" id="CHEBI:57623"/>
        <dbReference type="ChEBI" id="CHEBI:128769"/>
        <dbReference type="EC" id="5.3.3.2"/>
    </reaction>
</comment>
<dbReference type="InterPro" id="IPR013785">
    <property type="entry name" value="Aldolase_TIM"/>
</dbReference>
<dbReference type="InterPro" id="IPR000262">
    <property type="entry name" value="FMN-dep_DH"/>
</dbReference>
<feature type="binding site" evidence="11">
    <location>
        <begin position="64"/>
        <end position="66"/>
    </location>
    <ligand>
        <name>FMN</name>
        <dbReference type="ChEBI" id="CHEBI:58210"/>
    </ligand>
</feature>
<keyword evidence="7 11" id="KW-0521">NADP</keyword>
<dbReference type="Proteomes" id="UP000051291">
    <property type="component" value="Unassembled WGS sequence"/>
</dbReference>
<dbReference type="EC" id="5.3.3.2" evidence="11"/>
<evidence type="ECO:0000256" key="3">
    <source>
        <dbReference type="ARBA" id="ARBA00022630"/>
    </source>
</evidence>
<dbReference type="SUPFAM" id="SSF51395">
    <property type="entry name" value="FMN-linked oxidoreductases"/>
    <property type="match status" value="1"/>
</dbReference>
<proteinExistence type="inferred from homology"/>
<keyword evidence="2 11" id="KW-0963">Cytoplasm</keyword>
<comment type="cofactor">
    <cofactor evidence="11">
        <name>Mg(2+)</name>
        <dbReference type="ChEBI" id="CHEBI:18420"/>
    </cofactor>
</comment>
<gene>
    <name evidence="11" type="primary">fni</name>
    <name evidence="13" type="ORF">FC64_GL001085</name>
</gene>
<comment type="subunit">
    <text evidence="10 11">Homooctamer. Dimer of tetramers.</text>
</comment>
<keyword evidence="3 11" id="KW-0285">Flavoprotein</keyword>
<dbReference type="AlphaFoldDB" id="A0A0R1ZFK5"/>
<dbReference type="InterPro" id="IPR011179">
    <property type="entry name" value="IPdP_isomerase"/>
</dbReference>
<comment type="caution">
    <text evidence="11">Lacks conserved residue(s) required for the propagation of feature annotation.</text>
</comment>
<evidence type="ECO:0000256" key="4">
    <source>
        <dbReference type="ARBA" id="ARBA00022643"/>
    </source>
</evidence>
<comment type="cofactor">
    <cofactor evidence="1 11">
        <name>FMN</name>
        <dbReference type="ChEBI" id="CHEBI:58210"/>
    </cofactor>
</comment>
<comment type="similarity">
    <text evidence="11">Belongs to the IPP isomerase type 2 family.</text>
</comment>
<dbReference type="Gene3D" id="3.20.20.70">
    <property type="entry name" value="Aldolase class I"/>
    <property type="match status" value="1"/>
</dbReference>
<evidence type="ECO:0000256" key="7">
    <source>
        <dbReference type="ARBA" id="ARBA00022857"/>
    </source>
</evidence>
<dbReference type="GO" id="GO:0016491">
    <property type="term" value="F:oxidoreductase activity"/>
    <property type="evidence" value="ECO:0007669"/>
    <property type="project" value="InterPro"/>
</dbReference>
<reference evidence="13 14" key="1">
    <citation type="journal article" date="2015" name="Genome Announc.">
        <title>Expanding the biotechnology potential of lactobacilli through comparative genomics of 213 strains and associated genera.</title>
        <authorList>
            <person name="Sun Z."/>
            <person name="Harris H.M."/>
            <person name="McCann A."/>
            <person name="Guo C."/>
            <person name="Argimon S."/>
            <person name="Zhang W."/>
            <person name="Yang X."/>
            <person name="Jeffery I.B."/>
            <person name="Cooney J.C."/>
            <person name="Kagawa T.F."/>
            <person name="Liu W."/>
            <person name="Song Y."/>
            <person name="Salvetti E."/>
            <person name="Wrobel A."/>
            <person name="Rasinkangas P."/>
            <person name="Parkhill J."/>
            <person name="Rea M.C."/>
            <person name="O'Sullivan O."/>
            <person name="Ritari J."/>
            <person name="Douillard F.P."/>
            <person name="Paul Ross R."/>
            <person name="Yang R."/>
            <person name="Briner A.E."/>
            <person name="Felis G.E."/>
            <person name="de Vos W.M."/>
            <person name="Barrangou R."/>
            <person name="Klaenhammer T.R."/>
            <person name="Caufield P.W."/>
            <person name="Cui Y."/>
            <person name="Zhang H."/>
            <person name="O'Toole P.W."/>
        </authorList>
    </citation>
    <scope>NUCLEOTIDE SEQUENCE [LARGE SCALE GENOMIC DNA]</scope>
    <source>
        <strain evidence="13 14">DSM 20653</strain>
    </source>
</reference>
<evidence type="ECO:0000256" key="10">
    <source>
        <dbReference type="ARBA" id="ARBA00025810"/>
    </source>
</evidence>
<comment type="caution">
    <text evidence="13">The sequence shown here is derived from an EMBL/GenBank/DDBJ whole genome shotgun (WGS) entry which is preliminary data.</text>
</comment>
<dbReference type="GO" id="GO:0010181">
    <property type="term" value="F:FMN binding"/>
    <property type="evidence" value="ECO:0007669"/>
    <property type="project" value="UniProtKB-UniRule"/>
</dbReference>
<feature type="domain" description="FMN-dependent dehydrogenase" evidence="12">
    <location>
        <begin position="154"/>
        <end position="324"/>
    </location>
</feature>
<feature type="binding site" evidence="11">
    <location>
        <begin position="260"/>
        <end position="262"/>
    </location>
    <ligand>
        <name>FMN</name>
        <dbReference type="ChEBI" id="CHEBI:58210"/>
    </ligand>
</feature>
<sequence length="342" mass="37725">MDIQAHRKDEHVFIAEKLYQLKSRNRLDEVRLLFKNIPEISKNEISLATTIMGYQVDSPFFINAITGGSLQTDKLNFQLAQVANQCHIPFATGSVSVALKDPANADGFKQLRQLTPDTLLFTNLGAGNDLATARKALELTQADGLQIHLNVAQELVMPEGDRIFYWKDQLQNISDHLEKPLMVKGVGQGLTPETVKILAEMGIQNVDLAGKGGTNFVAIENERRHDADYSFLNDIGLSLAECLLGTQSLRNQISITASGGIRNALEIVKSLVLGADSVGISGMFLHTLIKNGPEELIEQITTLQSQIKDLMVMLGCRTISELHQVHYLLSLALINDQKQLNK</sequence>
<feature type="binding site" evidence="11">
    <location>
        <position position="153"/>
    </location>
    <ligand>
        <name>substrate</name>
    </ligand>
</feature>
<evidence type="ECO:0000256" key="11">
    <source>
        <dbReference type="HAMAP-Rule" id="MF_00354"/>
    </source>
</evidence>
<evidence type="ECO:0000313" key="14">
    <source>
        <dbReference type="Proteomes" id="UP000051291"/>
    </source>
</evidence>
<dbReference type="GO" id="GO:0000287">
    <property type="term" value="F:magnesium ion binding"/>
    <property type="evidence" value="ECO:0007669"/>
    <property type="project" value="UniProtKB-UniRule"/>
</dbReference>
<keyword evidence="9 11" id="KW-0413">Isomerase</keyword>
<accession>A0A0R1ZFK5</accession>
<dbReference type="Pfam" id="PF01070">
    <property type="entry name" value="FMN_dh"/>
    <property type="match status" value="1"/>
</dbReference>
<dbReference type="RefSeq" id="WP_057906929.1">
    <property type="nucleotide sequence ID" value="NZ_AYYZ01000029.1"/>
</dbReference>
<name>A0A0R1ZFK5_9LACO</name>
<evidence type="ECO:0000256" key="5">
    <source>
        <dbReference type="ARBA" id="ARBA00022723"/>
    </source>
</evidence>
<evidence type="ECO:0000313" key="13">
    <source>
        <dbReference type="EMBL" id="KRM51892.1"/>
    </source>
</evidence>
<dbReference type="GO" id="GO:0005737">
    <property type="term" value="C:cytoplasm"/>
    <property type="evidence" value="ECO:0007669"/>
    <property type="project" value="UniProtKB-SubCell"/>
</dbReference>
<dbReference type="GO" id="GO:0004452">
    <property type="term" value="F:isopentenyl-diphosphate delta-isomerase activity"/>
    <property type="evidence" value="ECO:0007669"/>
    <property type="project" value="UniProtKB-UniRule"/>
</dbReference>
<dbReference type="GO" id="GO:0070402">
    <property type="term" value="F:NADPH binding"/>
    <property type="evidence" value="ECO:0007669"/>
    <property type="project" value="UniProtKB-UniRule"/>
</dbReference>
<dbReference type="PIRSF" id="PIRSF003314">
    <property type="entry name" value="IPP_isomerase"/>
    <property type="match status" value="1"/>
</dbReference>
<comment type="function">
    <text evidence="11">Involved in the biosynthesis of isoprenoids. Catalyzes the 1,3-allylic rearrangement of the homoallylic substrate isopentenyl (IPP) to its allylic isomer, dimethylallyl diphosphate (DMAPP).</text>
</comment>
<dbReference type="PANTHER" id="PTHR43665:SF1">
    <property type="entry name" value="ISOPENTENYL-DIPHOSPHATE DELTA-ISOMERASE"/>
    <property type="match status" value="1"/>
</dbReference>
<dbReference type="PANTHER" id="PTHR43665">
    <property type="entry name" value="ISOPENTENYL-DIPHOSPHATE DELTA-ISOMERASE"/>
    <property type="match status" value="1"/>
</dbReference>
<dbReference type="CDD" id="cd02811">
    <property type="entry name" value="IDI-2_FMN"/>
    <property type="match status" value="1"/>
</dbReference>
<feature type="binding site" evidence="11">
    <location>
        <begin position="7"/>
        <end position="8"/>
    </location>
    <ligand>
        <name>substrate</name>
    </ligand>
</feature>
<dbReference type="NCBIfam" id="TIGR02151">
    <property type="entry name" value="IPP_isom_2"/>
    <property type="match status" value="1"/>
</dbReference>
<feature type="binding site" evidence="11">
    <location>
        <begin position="281"/>
        <end position="282"/>
    </location>
    <ligand>
        <name>FMN</name>
        <dbReference type="ChEBI" id="CHEBI:58210"/>
    </ligand>
</feature>
<feature type="binding site" evidence="11">
    <location>
        <position position="94"/>
    </location>
    <ligand>
        <name>FMN</name>
        <dbReference type="ChEBI" id="CHEBI:58210"/>
    </ligand>
</feature>
<dbReference type="GO" id="GO:0008299">
    <property type="term" value="P:isoprenoid biosynthetic process"/>
    <property type="evidence" value="ECO:0007669"/>
    <property type="project" value="UniProtKB-UniRule"/>
</dbReference>
<comment type="cofactor">
    <cofactor evidence="11">
        <name>NADPH</name>
        <dbReference type="ChEBI" id="CHEBI:57783"/>
    </cofactor>
</comment>
<evidence type="ECO:0000256" key="9">
    <source>
        <dbReference type="ARBA" id="ARBA00023235"/>
    </source>
</evidence>
<evidence type="ECO:0000259" key="12">
    <source>
        <dbReference type="Pfam" id="PF01070"/>
    </source>
</evidence>
<keyword evidence="14" id="KW-1185">Reference proteome</keyword>
<dbReference type="STRING" id="1423820.FC64_GL001085"/>
<feature type="binding site" evidence="11">
    <location>
        <position position="154"/>
    </location>
    <ligand>
        <name>Mg(2+)</name>
        <dbReference type="ChEBI" id="CHEBI:18420"/>
    </ligand>
</feature>